<comment type="caution">
    <text evidence="3">The sequence shown here is derived from an EMBL/GenBank/DDBJ whole genome shotgun (WGS) entry which is preliminary data.</text>
</comment>
<organism evidence="3 4">
    <name type="scientific">Skeletonema marinoi</name>
    <dbReference type="NCBI Taxonomy" id="267567"/>
    <lineage>
        <taxon>Eukaryota</taxon>
        <taxon>Sar</taxon>
        <taxon>Stramenopiles</taxon>
        <taxon>Ochrophyta</taxon>
        <taxon>Bacillariophyta</taxon>
        <taxon>Coscinodiscophyceae</taxon>
        <taxon>Thalassiosirophycidae</taxon>
        <taxon>Thalassiosirales</taxon>
        <taxon>Skeletonemataceae</taxon>
        <taxon>Skeletonema</taxon>
        <taxon>Skeletonema marinoi-dohrnii complex</taxon>
    </lineage>
</organism>
<dbReference type="AlphaFoldDB" id="A0AAD9D7A2"/>
<dbReference type="Pfam" id="PF20710">
    <property type="entry name" value="DUF6824"/>
    <property type="match status" value="1"/>
</dbReference>
<keyword evidence="4" id="KW-1185">Reference proteome</keyword>
<sequence>MSGQQQQKQLVHKINQFDVLTGRGSGPYEQAGNVHFRELVARRKEEYLALNPRDSKMKNQIAKEIAEEVRSKGGRFLKKVTTTTSKKDRDNGEPVYEFVDEPTVLEKAKQALRQNRLGNKKVVKQSLAYDDAYQAAALAALTAEAASMTASSSTTVGAAAPPLLPPSTSTLMQATPSNNHTHHGVVDATNGNETLNFAGITGPPPAPTTPEEWEAFHAYWSDGNEPNRRLWDQLQAQQRLLTQHQQQHRQNQQGAHHQQYQQHHQEKQQYQQQYQQQQYQQPHHHQVRQIPENAASSSYNYSAEQQLWAQLQWQPQQQQTPNITSSTSSSMGFGAAAVPGMGGQNSIQHQLDLFNSMSGQQNYVNNNEVSNQYQGYHQQQTAPGIAGDNGNARMMTAYMAQLEQHMIYEKNRAQGGHGNNAQSQSNSSLMPAAAAASQGLGFEQNEYLPEAAGSETMTAFKEHEADDHDSFFSGIKDMSLPSVSLGDLSEFGKHSLASRSGGVSKELLTDIVEDAAERAIDVKERIQEVVARRPSQKPACVDSAPPSTKPSPSASGTKRRSLSTYYREVNAAVAKSANDKMDTMSCSLQSMSIGESSSETSLRLLNMKRSS</sequence>
<protein>
    <recommendedName>
        <fullName evidence="2">DUF6824 domain-containing protein</fullName>
    </recommendedName>
</protein>
<feature type="compositionally biased region" description="Low complexity" evidence="1">
    <location>
        <begin position="240"/>
        <end position="281"/>
    </location>
</feature>
<dbReference type="InterPro" id="IPR049227">
    <property type="entry name" value="DUF6824"/>
</dbReference>
<name>A0AAD9D7A2_9STRA</name>
<feature type="compositionally biased region" description="Polar residues" evidence="1">
    <location>
        <begin position="419"/>
        <end position="429"/>
    </location>
</feature>
<reference evidence="3" key="1">
    <citation type="submission" date="2023-06" db="EMBL/GenBank/DDBJ databases">
        <title>Survivors Of The Sea: Transcriptome response of Skeletonema marinoi to long-term dormancy.</title>
        <authorList>
            <person name="Pinder M.I.M."/>
            <person name="Kourtchenko O."/>
            <person name="Robertson E.K."/>
            <person name="Larsson T."/>
            <person name="Maumus F."/>
            <person name="Osuna-Cruz C.M."/>
            <person name="Vancaester E."/>
            <person name="Stenow R."/>
            <person name="Vandepoele K."/>
            <person name="Ploug H."/>
            <person name="Bruchert V."/>
            <person name="Godhe A."/>
            <person name="Topel M."/>
        </authorList>
    </citation>
    <scope>NUCLEOTIDE SEQUENCE</scope>
    <source>
        <strain evidence="3">R05AC</strain>
    </source>
</reference>
<dbReference type="EMBL" id="JATAAI010000028">
    <property type="protein sequence ID" value="KAK1736572.1"/>
    <property type="molecule type" value="Genomic_DNA"/>
</dbReference>
<feature type="region of interest" description="Disordered" evidence="1">
    <location>
        <begin position="413"/>
        <end position="435"/>
    </location>
</feature>
<feature type="compositionally biased region" description="Low complexity" evidence="1">
    <location>
        <begin position="155"/>
        <end position="171"/>
    </location>
</feature>
<accession>A0AAD9D7A2</accession>
<dbReference type="Proteomes" id="UP001224775">
    <property type="component" value="Unassembled WGS sequence"/>
</dbReference>
<evidence type="ECO:0000256" key="1">
    <source>
        <dbReference type="SAM" id="MobiDB-lite"/>
    </source>
</evidence>
<feature type="domain" description="DUF6824" evidence="2">
    <location>
        <begin position="18"/>
        <end position="114"/>
    </location>
</feature>
<proteinExistence type="predicted"/>
<evidence type="ECO:0000313" key="3">
    <source>
        <dbReference type="EMBL" id="KAK1736572.1"/>
    </source>
</evidence>
<feature type="compositionally biased region" description="Low complexity" evidence="1">
    <location>
        <begin position="590"/>
        <end position="601"/>
    </location>
</feature>
<evidence type="ECO:0000259" key="2">
    <source>
        <dbReference type="Pfam" id="PF20710"/>
    </source>
</evidence>
<feature type="region of interest" description="Disordered" evidence="1">
    <location>
        <begin position="155"/>
        <end position="184"/>
    </location>
</feature>
<feature type="region of interest" description="Disordered" evidence="1">
    <location>
        <begin position="531"/>
        <end position="562"/>
    </location>
</feature>
<gene>
    <name evidence="3" type="ORF">QTG54_012594</name>
</gene>
<evidence type="ECO:0000313" key="4">
    <source>
        <dbReference type="Proteomes" id="UP001224775"/>
    </source>
</evidence>
<feature type="region of interest" description="Disordered" evidence="1">
    <location>
        <begin position="590"/>
        <end position="611"/>
    </location>
</feature>
<feature type="region of interest" description="Disordered" evidence="1">
    <location>
        <begin position="240"/>
        <end position="298"/>
    </location>
</feature>
<feature type="compositionally biased region" description="Low complexity" evidence="1">
    <location>
        <begin position="543"/>
        <end position="556"/>
    </location>
</feature>